<feature type="compositionally biased region" description="Polar residues" evidence="1">
    <location>
        <begin position="231"/>
        <end position="240"/>
    </location>
</feature>
<evidence type="ECO:0000256" key="1">
    <source>
        <dbReference type="SAM" id="MobiDB-lite"/>
    </source>
</evidence>
<dbReference type="EMBL" id="CAEX01004721">
    <property type="protein sequence ID" value="CCD20042.1"/>
    <property type="molecule type" value="Genomic_DNA"/>
</dbReference>
<proteinExistence type="predicted"/>
<feature type="compositionally biased region" description="Low complexity" evidence="1">
    <location>
        <begin position="254"/>
        <end position="266"/>
    </location>
</feature>
<keyword evidence="3" id="KW-1185">Reference proteome</keyword>
<dbReference type="Proteomes" id="UP000009027">
    <property type="component" value="Unassembled WGS sequence"/>
</dbReference>
<reference evidence="2 3" key="1">
    <citation type="journal article" date="2012" name="Proc. Natl. Acad. Sci. U.S.A.">
        <title>Antigenic diversity is generated by distinct evolutionary mechanisms in African trypanosome species.</title>
        <authorList>
            <person name="Jackson A.P."/>
            <person name="Berry A."/>
            <person name="Aslett M."/>
            <person name="Allison H.C."/>
            <person name="Burton P."/>
            <person name="Vavrova-Anderson J."/>
            <person name="Brown R."/>
            <person name="Browne H."/>
            <person name="Corton N."/>
            <person name="Hauser H."/>
            <person name="Gamble J."/>
            <person name="Gilderthorp R."/>
            <person name="Marcello L."/>
            <person name="McQuillan J."/>
            <person name="Otto T.D."/>
            <person name="Quail M.A."/>
            <person name="Sanders M.J."/>
            <person name="van Tonder A."/>
            <person name="Ginger M.L."/>
            <person name="Field M.C."/>
            <person name="Barry J.D."/>
            <person name="Hertz-Fowler C."/>
            <person name="Berriman M."/>
        </authorList>
    </citation>
    <scope>NUCLEOTIDE SEQUENCE</scope>
    <source>
        <strain evidence="2 3">Y486</strain>
    </source>
</reference>
<evidence type="ECO:0000313" key="2">
    <source>
        <dbReference type="EMBL" id="CCD20042.1"/>
    </source>
</evidence>
<evidence type="ECO:0000313" key="3">
    <source>
        <dbReference type="Proteomes" id="UP000009027"/>
    </source>
</evidence>
<gene>
    <name evidence="2" type="ORF">TvY486_0028020</name>
</gene>
<organism evidence="2 3">
    <name type="scientific">Trypanosoma vivax (strain Y486)</name>
    <dbReference type="NCBI Taxonomy" id="1055687"/>
    <lineage>
        <taxon>Eukaryota</taxon>
        <taxon>Discoba</taxon>
        <taxon>Euglenozoa</taxon>
        <taxon>Kinetoplastea</taxon>
        <taxon>Metakinetoplastina</taxon>
        <taxon>Trypanosomatida</taxon>
        <taxon>Trypanosomatidae</taxon>
        <taxon>Trypanosoma</taxon>
        <taxon>Duttonella</taxon>
    </lineage>
</organism>
<accession>F9WR58</accession>
<feature type="compositionally biased region" description="Low complexity" evidence="1">
    <location>
        <begin position="191"/>
        <end position="204"/>
    </location>
</feature>
<feature type="region of interest" description="Disordered" evidence="1">
    <location>
        <begin position="125"/>
        <end position="266"/>
    </location>
</feature>
<sequence>MCRAVLSACLGASQHQRRSAALRTASEGARVTAFRVRPLSRLMLCPVACVRGGGIRVLRRRRPGVRCTRRTAGCAAEAFSASAASCMRTPGKRSCALLGRGAPRSHKALRGPGKGGSRCVGHWRAVSSPRPKSMHASEATADASWKGKGNGRAATEFLRQTTVRGDNRPNGPRETVRGNARDLFRAPPKESSSGAGRARTTGGTNKPRAGKGHQPERQKTRGRSGTGGKMTRSNASTGQTMEDHLRGQENTELGVSSRGSRSVRTD</sequence>
<protein>
    <submittedName>
        <fullName evidence="2">Uncharacterized protein</fullName>
    </submittedName>
</protein>
<feature type="compositionally biased region" description="Basic and acidic residues" evidence="1">
    <location>
        <begin position="174"/>
        <end position="188"/>
    </location>
</feature>
<name>F9WR58_TRYVY</name>
<dbReference type="AlphaFoldDB" id="F9WR58"/>
<dbReference type="VEuPathDB" id="TriTrypDB:TvY486_0028020"/>